<proteinExistence type="predicted"/>
<accession>A0AAE0DA09</accession>
<organism evidence="1 2">
    <name type="scientific">Colletotrichum kahawae</name>
    <name type="common">Coffee berry disease fungus</name>
    <dbReference type="NCBI Taxonomy" id="34407"/>
    <lineage>
        <taxon>Eukaryota</taxon>
        <taxon>Fungi</taxon>
        <taxon>Dikarya</taxon>
        <taxon>Ascomycota</taxon>
        <taxon>Pezizomycotina</taxon>
        <taxon>Sordariomycetes</taxon>
        <taxon>Hypocreomycetidae</taxon>
        <taxon>Glomerellales</taxon>
        <taxon>Glomerellaceae</taxon>
        <taxon>Colletotrichum</taxon>
        <taxon>Colletotrichum gloeosporioides species complex</taxon>
    </lineage>
</organism>
<gene>
    <name evidence="1" type="ORF">CKAH01_04237</name>
</gene>
<dbReference type="AlphaFoldDB" id="A0AAE0DA09"/>
<comment type="caution">
    <text evidence="1">The sequence shown here is derived from an EMBL/GenBank/DDBJ whole genome shotgun (WGS) entry which is preliminary data.</text>
</comment>
<name>A0AAE0DA09_COLKA</name>
<protein>
    <submittedName>
        <fullName evidence="1">Uncharacterized protein</fullName>
    </submittedName>
</protein>
<reference evidence="1" key="1">
    <citation type="submission" date="2023-02" db="EMBL/GenBank/DDBJ databases">
        <title>Colletotrichum kahawae CIFC_Que2 genome sequencing and assembly.</title>
        <authorList>
            <person name="Baroncelli R."/>
        </authorList>
    </citation>
    <scope>NUCLEOTIDE SEQUENCE</scope>
    <source>
        <strain evidence="1">CIFC_Que2</strain>
    </source>
</reference>
<dbReference type="EMBL" id="VYYT01000090">
    <property type="protein sequence ID" value="KAK2770730.1"/>
    <property type="molecule type" value="Genomic_DNA"/>
</dbReference>
<evidence type="ECO:0000313" key="1">
    <source>
        <dbReference type="EMBL" id="KAK2770730.1"/>
    </source>
</evidence>
<keyword evidence="2" id="KW-1185">Reference proteome</keyword>
<evidence type="ECO:0000313" key="2">
    <source>
        <dbReference type="Proteomes" id="UP001281614"/>
    </source>
</evidence>
<dbReference type="Proteomes" id="UP001281614">
    <property type="component" value="Unassembled WGS sequence"/>
</dbReference>
<sequence length="240" mass="26326">MTRQAVQYLLAGRTIGQTTSGIHVTHNCTHYTVLNTVNQNESSTPLNPTPKTTEPSITHVNETLADDIGSMPFWMMFGGPEPPDRCGSQLSPHTLTSQPLDFDDKLEERLGDKMETFQDPGLIVTSLFRILLDPGIFPSPPSSITVSGRLAAQDYANTKDSYTSMVKTYVKMKRHITTTHMTAVCNILKKDGAHGVVKNFESDMLSTMSYVGVFDEDTLAAISKLPGVAKVAYVRADGKR</sequence>